<evidence type="ECO:0000313" key="3">
    <source>
        <dbReference type="Proteomes" id="UP001229421"/>
    </source>
</evidence>
<gene>
    <name evidence="2" type="ORF">QVD17_06281</name>
</gene>
<keyword evidence="3" id="KW-1185">Reference proteome</keyword>
<proteinExistence type="predicted"/>
<dbReference type="PANTHER" id="PTHR34145">
    <property type="entry name" value="OS02G0105600 PROTEIN"/>
    <property type="match status" value="1"/>
</dbReference>
<dbReference type="EMBL" id="JAUHHV010000001">
    <property type="protein sequence ID" value="KAK1440454.1"/>
    <property type="molecule type" value="Genomic_DNA"/>
</dbReference>
<evidence type="ECO:0000259" key="1">
    <source>
        <dbReference type="Pfam" id="PF24758"/>
    </source>
</evidence>
<dbReference type="SUPFAM" id="SSF81383">
    <property type="entry name" value="F-box domain"/>
    <property type="match status" value="1"/>
</dbReference>
<feature type="domain" description="F-box/LRR-repeat protein 15/At3g58940/PEG3-like LRR" evidence="1">
    <location>
        <begin position="178"/>
        <end position="334"/>
    </location>
</feature>
<dbReference type="SUPFAM" id="SSF52047">
    <property type="entry name" value="RNI-like"/>
    <property type="match status" value="1"/>
</dbReference>
<dbReference type="InterPro" id="IPR053772">
    <property type="entry name" value="At1g61320/At1g61330-like"/>
</dbReference>
<dbReference type="PANTHER" id="PTHR34145:SF28">
    <property type="entry name" value="F-BOX DOMAIN-CONTAINING PROTEIN"/>
    <property type="match status" value="1"/>
</dbReference>
<comment type="caution">
    <text evidence="2">The sequence shown here is derived from an EMBL/GenBank/DDBJ whole genome shotgun (WGS) entry which is preliminary data.</text>
</comment>
<dbReference type="Proteomes" id="UP001229421">
    <property type="component" value="Unassembled WGS sequence"/>
</dbReference>
<name>A0AAD8LGL9_TARER</name>
<evidence type="ECO:0000313" key="2">
    <source>
        <dbReference type="EMBL" id="KAK1440454.1"/>
    </source>
</evidence>
<dbReference type="Pfam" id="PF24758">
    <property type="entry name" value="LRR_At5g56370"/>
    <property type="match status" value="1"/>
</dbReference>
<dbReference type="Gene3D" id="3.80.10.10">
    <property type="entry name" value="Ribonuclease Inhibitor"/>
    <property type="match status" value="1"/>
</dbReference>
<dbReference type="AlphaFoldDB" id="A0AAD8LGL9"/>
<organism evidence="2 3">
    <name type="scientific">Tagetes erecta</name>
    <name type="common">African marigold</name>
    <dbReference type="NCBI Taxonomy" id="13708"/>
    <lineage>
        <taxon>Eukaryota</taxon>
        <taxon>Viridiplantae</taxon>
        <taxon>Streptophyta</taxon>
        <taxon>Embryophyta</taxon>
        <taxon>Tracheophyta</taxon>
        <taxon>Spermatophyta</taxon>
        <taxon>Magnoliopsida</taxon>
        <taxon>eudicotyledons</taxon>
        <taxon>Gunneridae</taxon>
        <taxon>Pentapetalae</taxon>
        <taxon>asterids</taxon>
        <taxon>campanulids</taxon>
        <taxon>Asterales</taxon>
        <taxon>Asteraceae</taxon>
        <taxon>Asteroideae</taxon>
        <taxon>Heliantheae alliance</taxon>
        <taxon>Tageteae</taxon>
        <taxon>Tagetes</taxon>
    </lineage>
</organism>
<dbReference type="InterPro" id="IPR055411">
    <property type="entry name" value="LRR_FXL15/At3g58940/PEG3-like"/>
</dbReference>
<reference evidence="2" key="1">
    <citation type="journal article" date="2023" name="bioRxiv">
        <title>Improved chromosome-level genome assembly for marigold (Tagetes erecta).</title>
        <authorList>
            <person name="Jiang F."/>
            <person name="Yuan L."/>
            <person name="Wang S."/>
            <person name="Wang H."/>
            <person name="Xu D."/>
            <person name="Wang A."/>
            <person name="Fan W."/>
        </authorList>
    </citation>
    <scope>NUCLEOTIDE SEQUENCE</scope>
    <source>
        <strain evidence="2">WSJ</strain>
        <tissue evidence="2">Leaf</tissue>
    </source>
</reference>
<dbReference type="InterPro" id="IPR036047">
    <property type="entry name" value="F-box-like_dom_sf"/>
</dbReference>
<sequence>MTKGVWIRRSSDALYFFFVNFQLNIEMDHLAQSKRRSDCTADEVVGNPSETETEIGEMDHLVQSEKGNPREIATQNEEMDRISQLPEFIVHRILSFLHVPHVEIVRMSVLSKTWFHLTACFPVLDFNILYFEPQRHNFFKYVEYTTSRYCHHNLTAHTFKLVTTLQEPADLDIVYRCVDLVLNKGVQELMIFVMNPLNRFRLPDTLLSVSMLKSLIIESCELPSSLMADVVRFKSLIRLELANVPIDDEAIKYLATSCPLLQEFHIHTCYGFKRFCIYGHQNLKKVVISGKTQVERIDIDAPNLSTLSFGDTYRIEAPLVNLASCKKLTTVTYCGNPLPNSYGFIGFLSNFPFIENLILVTKYKCNNLKWSSRSLRILVLRSDCDLEEIEFSAPNLALFIYACDYNLLWPIIMNERWLRLRDSPYLKSCMQCYPGHIGALWFQKLRRFLDKENGYKVLNLYIRATCSQELTELEKLKAIELPPYELEHLELQLDELSAHVAFVDALLWCCRPRSLALRSFFNLPAFEKQSNVIKFTYKKLLEQEDEGHTRIQIVWSSSSEAQKQLRDLKSLSMATPRGGNTVTFLKEEVFQEEAG</sequence>
<accession>A0AAD8LGL9</accession>
<protein>
    <recommendedName>
        <fullName evidence="1">F-box/LRR-repeat protein 15/At3g58940/PEG3-like LRR domain-containing protein</fullName>
    </recommendedName>
</protein>
<dbReference type="InterPro" id="IPR032675">
    <property type="entry name" value="LRR_dom_sf"/>
</dbReference>